<dbReference type="eggNOG" id="ENOG502ZV6R">
    <property type="taxonomic scope" value="Bacteria"/>
</dbReference>
<evidence type="ECO:0000313" key="4">
    <source>
        <dbReference type="EMBL" id="EMY81386.1"/>
    </source>
</evidence>
<feature type="domain" description="PpiC" evidence="3">
    <location>
        <begin position="86"/>
        <end position="164"/>
    </location>
</feature>
<accession>N1WM78</accession>
<dbReference type="GO" id="GO:0003755">
    <property type="term" value="F:peptidyl-prolyl cis-trans isomerase activity"/>
    <property type="evidence" value="ECO:0007669"/>
    <property type="project" value="UniProtKB-KW"/>
</dbReference>
<sequence length="205" mass="23829">MKILVLFLIVATFQLNAQNNLFQYNRTIFDDFGLSEEEIADYKSEGSLSIFNKEKHNSRLASKLFNLKVGQSIKLNKANKKKLTVLEKVNVEHYRLNYIFFDGSELEYEDIEKQRNKILQMAKTYSFPTLAQMYSMDMSKNRGGDSGWFKKRSVPQGFQDAALSSMRVANETFKVDLISENWYYLISKSYSPILIEEILVLETPL</sequence>
<dbReference type="Gene3D" id="3.10.50.40">
    <property type="match status" value="1"/>
</dbReference>
<evidence type="ECO:0000256" key="2">
    <source>
        <dbReference type="SAM" id="SignalP"/>
    </source>
</evidence>
<evidence type="ECO:0000313" key="5">
    <source>
        <dbReference type="Proteomes" id="UP000012317"/>
    </source>
</evidence>
<evidence type="ECO:0000256" key="1">
    <source>
        <dbReference type="PROSITE-ProRule" id="PRU00278"/>
    </source>
</evidence>
<dbReference type="SUPFAM" id="SSF54534">
    <property type="entry name" value="FKBP-like"/>
    <property type="match status" value="1"/>
</dbReference>
<organism evidence="4 5">
    <name type="scientific">Psychroflexus gondwanensis ACAM 44</name>
    <dbReference type="NCBI Taxonomy" id="1189619"/>
    <lineage>
        <taxon>Bacteria</taxon>
        <taxon>Pseudomonadati</taxon>
        <taxon>Bacteroidota</taxon>
        <taxon>Flavobacteriia</taxon>
        <taxon>Flavobacteriales</taxon>
        <taxon>Flavobacteriaceae</taxon>
        <taxon>Psychroflexus</taxon>
    </lineage>
</organism>
<dbReference type="InterPro" id="IPR046357">
    <property type="entry name" value="PPIase_dom_sf"/>
</dbReference>
<dbReference type="STRING" id="1189619.pgond44_06020"/>
<feature type="signal peptide" evidence="2">
    <location>
        <begin position="1"/>
        <end position="17"/>
    </location>
</feature>
<keyword evidence="1" id="KW-0413">Isomerase</keyword>
<dbReference type="AlphaFoldDB" id="N1WM78"/>
<dbReference type="RefSeq" id="WP_003438398.1">
    <property type="nucleotide sequence ID" value="NZ_APLF01000005.1"/>
</dbReference>
<dbReference type="InterPro" id="IPR000297">
    <property type="entry name" value="PPIase_PpiC"/>
</dbReference>
<gene>
    <name evidence="4" type="ORF">pgond44_06020</name>
</gene>
<evidence type="ECO:0000259" key="3">
    <source>
        <dbReference type="PROSITE" id="PS50198"/>
    </source>
</evidence>
<dbReference type="Proteomes" id="UP000012317">
    <property type="component" value="Unassembled WGS sequence"/>
</dbReference>
<proteinExistence type="predicted"/>
<keyword evidence="2" id="KW-0732">Signal</keyword>
<comment type="caution">
    <text evidence="4">The sequence shown here is derived from an EMBL/GenBank/DDBJ whole genome shotgun (WGS) entry which is preliminary data.</text>
</comment>
<feature type="chain" id="PRO_5004113746" evidence="2">
    <location>
        <begin position="18"/>
        <end position="205"/>
    </location>
</feature>
<dbReference type="Pfam" id="PF13616">
    <property type="entry name" value="Rotamase_3"/>
    <property type="match status" value="1"/>
</dbReference>
<name>N1WM78_9FLAO</name>
<reference evidence="4 5" key="1">
    <citation type="journal article" date="2014" name="Genome Biol. Evol.">
        <title>Extensive gene acquisition in the extremely psychrophilic bacterial species Psychroflexus torquis and the link to sea-ice ecosystem specialism.</title>
        <authorList>
            <person name="Feng S."/>
            <person name="Powell S.M."/>
            <person name="Wilson R."/>
            <person name="Bowman J.P."/>
        </authorList>
    </citation>
    <scope>NUCLEOTIDE SEQUENCE [LARGE SCALE GENOMIC DNA]</scope>
    <source>
        <strain evidence="4 5">ACAM 44</strain>
    </source>
</reference>
<dbReference type="EMBL" id="APLF01000005">
    <property type="protein sequence ID" value="EMY81386.1"/>
    <property type="molecule type" value="Genomic_DNA"/>
</dbReference>
<keyword evidence="1" id="KW-0697">Rotamase</keyword>
<protein>
    <submittedName>
        <fullName evidence="4">Rotamase superfamily protein</fullName>
    </submittedName>
</protein>
<keyword evidence="5" id="KW-1185">Reference proteome</keyword>
<dbReference type="PROSITE" id="PS50198">
    <property type="entry name" value="PPIC_PPIASE_2"/>
    <property type="match status" value="1"/>
</dbReference>